<dbReference type="InterPro" id="IPR029061">
    <property type="entry name" value="THDP-binding"/>
</dbReference>
<dbReference type="SUPFAM" id="SSF52518">
    <property type="entry name" value="Thiamin diphosphate-binding fold (THDP-binding)"/>
    <property type="match status" value="1"/>
</dbReference>
<dbReference type="EC" id="1.2.4.4" evidence="2"/>
<organism evidence="5">
    <name type="scientific">marine metagenome</name>
    <dbReference type="NCBI Taxonomy" id="408172"/>
    <lineage>
        <taxon>unclassified sequences</taxon>
        <taxon>metagenomes</taxon>
        <taxon>ecological metagenomes</taxon>
    </lineage>
</organism>
<dbReference type="InterPro" id="IPR005475">
    <property type="entry name" value="Transketolase-like_Pyr-bd"/>
</dbReference>
<proteinExistence type="predicted"/>
<evidence type="ECO:0000256" key="3">
    <source>
        <dbReference type="ARBA" id="ARBA00023002"/>
    </source>
</evidence>
<dbReference type="SUPFAM" id="SSF52922">
    <property type="entry name" value="TK C-terminal domain-like"/>
    <property type="match status" value="1"/>
</dbReference>
<dbReference type="GO" id="GO:0007584">
    <property type="term" value="P:response to nutrient"/>
    <property type="evidence" value="ECO:0007669"/>
    <property type="project" value="TreeGrafter"/>
</dbReference>
<dbReference type="Gene3D" id="3.40.50.920">
    <property type="match status" value="1"/>
</dbReference>
<comment type="cofactor">
    <cofactor evidence="1">
        <name>thiamine diphosphate</name>
        <dbReference type="ChEBI" id="CHEBI:58937"/>
    </cofactor>
</comment>
<dbReference type="Gene3D" id="3.40.50.970">
    <property type="match status" value="1"/>
</dbReference>
<feature type="domain" description="Transketolase-like pyrimidine-binding" evidence="4">
    <location>
        <begin position="3"/>
        <end position="179"/>
    </location>
</feature>
<accession>A0A382TLK7</accession>
<name>A0A382TLK7_9ZZZZ</name>
<dbReference type="GO" id="GO:0009083">
    <property type="term" value="P:branched-chain amino acid catabolic process"/>
    <property type="evidence" value="ECO:0007669"/>
    <property type="project" value="TreeGrafter"/>
</dbReference>
<evidence type="ECO:0000313" key="5">
    <source>
        <dbReference type="EMBL" id="SVD22843.1"/>
    </source>
</evidence>
<feature type="non-terminal residue" evidence="5">
    <location>
        <position position="301"/>
    </location>
</feature>
<dbReference type="InterPro" id="IPR033248">
    <property type="entry name" value="Transketolase_C"/>
</dbReference>
<dbReference type="FunFam" id="3.40.50.970:FF:000001">
    <property type="entry name" value="Pyruvate dehydrogenase E1 beta subunit"/>
    <property type="match status" value="1"/>
</dbReference>
<dbReference type="Pfam" id="PF02779">
    <property type="entry name" value="Transket_pyr"/>
    <property type="match status" value="1"/>
</dbReference>
<dbReference type="SMART" id="SM00861">
    <property type="entry name" value="Transket_pyr"/>
    <property type="match status" value="1"/>
</dbReference>
<sequence length="301" mass="33075">DKIVMVDAINHALSEEMEQNKKMVMFGEDIADPKGGVFTATRGLTNKFGKKRVFNSPLAEASIVGTAIGMACSGWKPVIEIQFADYIWPAFMQIRNELASMRYRSNNMWNCPVVLRVAVGGYIHGGLCHSQSIDSYFMHMPGIRIAYPSNAADAKGLLKAACRMDDPVIFMEHKGLYRQGFASSAEPDKDYILPFGQAKVVQEGTVLTILTWGAMVQKSIEAVKKEKIEEGIVEIIDLRTLNPLDEETIGTSVHKTGKVLVVHEDNLTNGPGAEIAAIVADRYFEDLDGPVKRVASADSHV</sequence>
<dbReference type="AlphaFoldDB" id="A0A382TLK7"/>
<dbReference type="CDD" id="cd07036">
    <property type="entry name" value="TPP_PYR_E1-PDHc-beta_like"/>
    <property type="match status" value="1"/>
</dbReference>
<dbReference type="InterPro" id="IPR009014">
    <property type="entry name" value="Transketo_C/PFOR_II"/>
</dbReference>
<evidence type="ECO:0000256" key="2">
    <source>
        <dbReference type="ARBA" id="ARBA00012277"/>
    </source>
</evidence>
<protein>
    <recommendedName>
        <fullName evidence="2">3-methyl-2-oxobutanoate dehydrogenase (2-methylpropanoyl-transferring)</fullName>
        <ecNumber evidence="2">1.2.4.4</ecNumber>
    </recommendedName>
</protein>
<keyword evidence="3" id="KW-0560">Oxidoreductase</keyword>
<evidence type="ECO:0000256" key="1">
    <source>
        <dbReference type="ARBA" id="ARBA00001964"/>
    </source>
</evidence>
<gene>
    <name evidence="5" type="ORF">METZ01_LOCUS375697</name>
</gene>
<dbReference type="PANTHER" id="PTHR42980:SF1">
    <property type="entry name" value="2-OXOISOVALERATE DEHYDROGENASE SUBUNIT BETA, MITOCHONDRIAL"/>
    <property type="match status" value="1"/>
</dbReference>
<dbReference type="Pfam" id="PF02780">
    <property type="entry name" value="Transketolase_C"/>
    <property type="match status" value="1"/>
</dbReference>
<evidence type="ECO:0000259" key="4">
    <source>
        <dbReference type="SMART" id="SM00861"/>
    </source>
</evidence>
<reference evidence="5" key="1">
    <citation type="submission" date="2018-05" db="EMBL/GenBank/DDBJ databases">
        <authorList>
            <person name="Lanie J.A."/>
            <person name="Ng W.-L."/>
            <person name="Kazmierczak K.M."/>
            <person name="Andrzejewski T.M."/>
            <person name="Davidsen T.M."/>
            <person name="Wayne K.J."/>
            <person name="Tettelin H."/>
            <person name="Glass J.I."/>
            <person name="Rusch D."/>
            <person name="Podicherti R."/>
            <person name="Tsui H.-C.T."/>
            <person name="Winkler M.E."/>
        </authorList>
    </citation>
    <scope>NUCLEOTIDE SEQUENCE</scope>
</reference>
<dbReference type="PANTHER" id="PTHR42980">
    <property type="entry name" value="2-OXOISOVALERATE DEHYDROGENASE SUBUNIT BETA-RELATED"/>
    <property type="match status" value="1"/>
</dbReference>
<dbReference type="EMBL" id="UINC01137477">
    <property type="protein sequence ID" value="SVD22843.1"/>
    <property type="molecule type" value="Genomic_DNA"/>
</dbReference>
<dbReference type="GO" id="GO:0003863">
    <property type="term" value="F:branched-chain 2-oxo acid dehydrogenase activity"/>
    <property type="evidence" value="ECO:0007669"/>
    <property type="project" value="UniProtKB-EC"/>
</dbReference>
<feature type="non-terminal residue" evidence="5">
    <location>
        <position position="1"/>
    </location>
</feature>